<reference evidence="2" key="1">
    <citation type="submission" date="2021-01" db="EMBL/GenBank/DDBJ databases">
        <authorList>
            <person name="Corre E."/>
            <person name="Pelletier E."/>
            <person name="Niang G."/>
            <person name="Scheremetjew M."/>
            <person name="Finn R."/>
            <person name="Kale V."/>
            <person name="Holt S."/>
            <person name="Cochrane G."/>
            <person name="Meng A."/>
            <person name="Brown T."/>
            <person name="Cohen L."/>
        </authorList>
    </citation>
    <scope>NUCLEOTIDE SEQUENCE</scope>
    <source>
        <strain evidence="2">CCMP325</strain>
    </source>
</reference>
<dbReference type="PANTHER" id="PTHR33975:SF2">
    <property type="entry name" value="MYELIN-ASSOCIATED OLIGODENDROCYTE BASIC PROTEIN"/>
    <property type="match status" value="1"/>
</dbReference>
<proteinExistence type="predicted"/>
<keyword evidence="1" id="KW-0732">Signal</keyword>
<organism evidence="2">
    <name type="scientific">Hanusia phi</name>
    <dbReference type="NCBI Taxonomy" id="3032"/>
    <lineage>
        <taxon>Eukaryota</taxon>
        <taxon>Cryptophyceae</taxon>
        <taxon>Pyrenomonadales</taxon>
        <taxon>Geminigeraceae</taxon>
        <taxon>Hanusia</taxon>
    </lineage>
</organism>
<evidence type="ECO:0000313" key="2">
    <source>
        <dbReference type="EMBL" id="CAD8481174.1"/>
    </source>
</evidence>
<name>A0A7S0ECJ8_9CRYP</name>
<dbReference type="EMBL" id="HBEO01012996">
    <property type="protein sequence ID" value="CAD8481174.1"/>
    <property type="molecule type" value="Transcribed_RNA"/>
</dbReference>
<dbReference type="AlphaFoldDB" id="A0A7S0ECJ8"/>
<dbReference type="InterPro" id="IPR053023">
    <property type="entry name" value="FLAP_modulator"/>
</dbReference>
<evidence type="ECO:0000256" key="1">
    <source>
        <dbReference type="SAM" id="SignalP"/>
    </source>
</evidence>
<dbReference type="PANTHER" id="PTHR33975">
    <property type="entry name" value="MYELIN-ASSOCIATED OLIGODENDROCYTE BASIC PROTEIN"/>
    <property type="match status" value="1"/>
</dbReference>
<sequence>MVKMKPSSWWLKALLRTSLLALSSAFVLQTAKPASNLFLDKSLGRCVWKMQRQLDVNPPTLRRNSRCSLAQTSMSSNLLDSFKRGVIMALAVVALFLSPGDALAAKSGGRVAGSGFRAGVAARSSMKSSSVRSAVKSPAQRQIGGGVIVAPPPLSPLGYSPLGLSPFGLRPFFYAPLLTDVVVLGGVAYAGAMAYNMFENARQGRTSGINIAKVQVAVCCDNRGPSSLLGTVERLARECDSRSQSSMANLVSDVSLALLRREVDWVSAAVETKTVTDITEGENICSQMSFKERMKVERETFNLVAGKDKSEARGSEAKLDDIGKSTIAVITMVVAMEGKKLPEIRDSKSLKEALMSLGTEALHEDTLVAAELLWVPEEPWESLTPDDIMLEYPNLLSL</sequence>
<feature type="signal peptide" evidence="1">
    <location>
        <begin position="1"/>
        <end position="25"/>
    </location>
</feature>
<dbReference type="InterPro" id="IPR010903">
    <property type="entry name" value="DUF1517"/>
</dbReference>
<protein>
    <submittedName>
        <fullName evidence="2">Uncharacterized protein</fullName>
    </submittedName>
</protein>
<feature type="chain" id="PRO_5031211302" evidence="1">
    <location>
        <begin position="26"/>
        <end position="398"/>
    </location>
</feature>
<accession>A0A7S0ECJ8</accession>
<dbReference type="Pfam" id="PF07466">
    <property type="entry name" value="DUF1517"/>
    <property type="match status" value="1"/>
</dbReference>
<gene>
    <name evidence="2" type="ORF">HPHI1048_LOCUS8863</name>
</gene>